<dbReference type="GO" id="GO:0009103">
    <property type="term" value="P:lipopolysaccharide biosynthetic process"/>
    <property type="evidence" value="ECO:0007669"/>
    <property type="project" value="TreeGrafter"/>
</dbReference>
<dbReference type="PANTHER" id="PTHR46401:SF2">
    <property type="entry name" value="GLYCOSYLTRANSFERASE WBBK-RELATED"/>
    <property type="match status" value="1"/>
</dbReference>
<dbReference type="Pfam" id="PF00534">
    <property type="entry name" value="Glycos_transf_1"/>
    <property type="match status" value="1"/>
</dbReference>
<dbReference type="EMBL" id="MFGA01000002">
    <property type="protein sequence ID" value="OGF21631.1"/>
    <property type="molecule type" value="Genomic_DNA"/>
</dbReference>
<protein>
    <recommendedName>
        <fullName evidence="6">Glycosyl transferase family 1 domain-containing protein</fullName>
    </recommendedName>
</protein>
<dbReference type="InterPro" id="IPR028098">
    <property type="entry name" value="Glyco_trans_4-like_N"/>
</dbReference>
<keyword evidence="1" id="KW-0808">Transferase</keyword>
<dbReference type="InterPro" id="IPR001296">
    <property type="entry name" value="Glyco_trans_1"/>
</dbReference>
<dbReference type="SUPFAM" id="SSF53756">
    <property type="entry name" value="UDP-Glycosyltransferase/glycogen phosphorylase"/>
    <property type="match status" value="1"/>
</dbReference>
<evidence type="ECO:0000259" key="3">
    <source>
        <dbReference type="Pfam" id="PF13439"/>
    </source>
</evidence>
<dbReference type="FunFam" id="3.40.50.2000:FF:000119">
    <property type="entry name" value="Glycosyl transferase group 1"/>
    <property type="match status" value="1"/>
</dbReference>
<evidence type="ECO:0000259" key="2">
    <source>
        <dbReference type="Pfam" id="PF00534"/>
    </source>
</evidence>
<sequence length="391" mass="45657">MNIGIDIRSLLEEKRSGVGEYAFRLLDAIFSIDKENNYFLFYNSFKDADKFIPEEWKKIANIHLAGFHYPNKLFNFSLRFFNWPKVDKLLMEKAGKNENLDLFFLPNINFIALSPGIKKVITVHDLSFERFPYFFSLKRRLWHFFINPKKLIKNCDKIIAISENTKKDLMDLYNAEEKKIKVIYSGAIQEAEIAKNHFEKEELRKKYNLPDKFILFVGTIEPRKNIEGLVRAFEILKSEKGEMVKNYHLVVVGPYGWLYKKILERAEKSPYGREIRFINYVSEKDKFYFYQLAKVFVYISFYEGFGFPPLEAAASGTPVIISSVSAIPEVIGNAAVMVDPNNPKEAAEAIYQCLTDNNLRERMREKGKKQVAEFTWEKCAREVVGLFGYFS</sequence>
<dbReference type="GO" id="GO:0016757">
    <property type="term" value="F:glycosyltransferase activity"/>
    <property type="evidence" value="ECO:0007669"/>
    <property type="project" value="InterPro"/>
</dbReference>
<dbReference type="PANTHER" id="PTHR46401">
    <property type="entry name" value="GLYCOSYLTRANSFERASE WBBK-RELATED"/>
    <property type="match status" value="1"/>
</dbReference>
<feature type="domain" description="Glycosyl transferase family 1" evidence="2">
    <location>
        <begin position="200"/>
        <end position="370"/>
    </location>
</feature>
<dbReference type="CDD" id="cd03809">
    <property type="entry name" value="GT4_MtfB-like"/>
    <property type="match status" value="1"/>
</dbReference>
<feature type="domain" description="Glycosyltransferase subfamily 4-like N-terminal" evidence="3">
    <location>
        <begin position="68"/>
        <end position="186"/>
    </location>
</feature>
<comment type="caution">
    <text evidence="4">The sequence shown here is derived from an EMBL/GenBank/DDBJ whole genome shotgun (WGS) entry which is preliminary data.</text>
</comment>
<name>A0A1F5S5U0_9BACT</name>
<dbReference type="Gene3D" id="3.40.50.2000">
    <property type="entry name" value="Glycogen Phosphorylase B"/>
    <property type="match status" value="2"/>
</dbReference>
<evidence type="ECO:0000256" key="1">
    <source>
        <dbReference type="ARBA" id="ARBA00022679"/>
    </source>
</evidence>
<evidence type="ECO:0008006" key="6">
    <source>
        <dbReference type="Google" id="ProtNLM"/>
    </source>
</evidence>
<dbReference type="AlphaFoldDB" id="A0A1F5S5U0"/>
<reference evidence="4 5" key="1">
    <citation type="journal article" date="2016" name="Nat. Commun.">
        <title>Thousands of microbial genomes shed light on interconnected biogeochemical processes in an aquifer system.</title>
        <authorList>
            <person name="Anantharaman K."/>
            <person name="Brown C.T."/>
            <person name="Hug L.A."/>
            <person name="Sharon I."/>
            <person name="Castelle C.J."/>
            <person name="Probst A.J."/>
            <person name="Thomas B.C."/>
            <person name="Singh A."/>
            <person name="Wilkins M.J."/>
            <person name="Karaoz U."/>
            <person name="Brodie E.L."/>
            <person name="Williams K.H."/>
            <person name="Hubbard S.S."/>
            <person name="Banfield J.F."/>
        </authorList>
    </citation>
    <scope>NUCLEOTIDE SEQUENCE [LARGE SCALE GENOMIC DNA]</scope>
</reference>
<proteinExistence type="predicted"/>
<dbReference type="Proteomes" id="UP000177407">
    <property type="component" value="Unassembled WGS sequence"/>
</dbReference>
<evidence type="ECO:0000313" key="5">
    <source>
        <dbReference type="Proteomes" id="UP000177407"/>
    </source>
</evidence>
<gene>
    <name evidence="4" type="ORF">A2257_02420</name>
</gene>
<organism evidence="4 5">
    <name type="scientific">Candidatus Falkowbacteria bacterium RIFOXYA2_FULL_38_12</name>
    <dbReference type="NCBI Taxonomy" id="1797993"/>
    <lineage>
        <taxon>Bacteria</taxon>
        <taxon>Candidatus Falkowiibacteriota</taxon>
    </lineage>
</organism>
<dbReference type="Pfam" id="PF13439">
    <property type="entry name" value="Glyco_transf_4"/>
    <property type="match status" value="1"/>
</dbReference>
<evidence type="ECO:0000313" key="4">
    <source>
        <dbReference type="EMBL" id="OGF21631.1"/>
    </source>
</evidence>
<accession>A0A1F5S5U0</accession>